<proteinExistence type="inferred from homology"/>
<keyword evidence="4" id="KW-0444">Lipid biosynthesis</keyword>
<comment type="subcellular location">
    <subcellularLocation>
        <location evidence="1">Membrane</location>
        <topology evidence="1">Single-pass type II membrane protein</topology>
    </subcellularLocation>
</comment>
<dbReference type="AlphaFoldDB" id="A0A1R3JGA2"/>
<dbReference type="Pfam" id="PF00106">
    <property type="entry name" value="adh_short"/>
    <property type="match status" value="1"/>
</dbReference>
<evidence type="ECO:0000256" key="4">
    <source>
        <dbReference type="ARBA" id="ARBA00022955"/>
    </source>
</evidence>
<reference evidence="9" key="1">
    <citation type="submission" date="2013-09" db="EMBL/GenBank/DDBJ databases">
        <title>Corchorus olitorius genome sequencing.</title>
        <authorList>
            <person name="Alam M."/>
            <person name="Haque M.S."/>
            <person name="Islam M.S."/>
            <person name="Emdad E.M."/>
            <person name="Islam M.M."/>
            <person name="Ahmed B."/>
            <person name="Halim A."/>
            <person name="Hossen Q.M.M."/>
            <person name="Hossain M.Z."/>
            <person name="Ahmed R."/>
            <person name="Khan M.M."/>
            <person name="Islam R."/>
            <person name="Rashid M.M."/>
            <person name="Khan S.A."/>
            <person name="Rahman M.S."/>
            <person name="Alam M."/>
            <person name="Yahiya A.S."/>
            <person name="Khan M.S."/>
            <person name="Azam M.S."/>
            <person name="Haque T."/>
            <person name="Lashkar M.Z.H."/>
            <person name="Akhand A.I."/>
            <person name="Morshed G."/>
            <person name="Roy S."/>
            <person name="Uddin K.S."/>
            <person name="Rabeya T."/>
            <person name="Hossain A.S."/>
            <person name="Chowdhury A."/>
            <person name="Snigdha A.R."/>
            <person name="Mortoza M.S."/>
            <person name="Matin S.A."/>
            <person name="Hoque S.M.E."/>
            <person name="Islam M.K."/>
            <person name="Roy D.K."/>
            <person name="Haider R."/>
            <person name="Moosa M.M."/>
            <person name="Elias S.M."/>
            <person name="Hasan A.M."/>
            <person name="Jahan S."/>
            <person name="Shafiuddin M."/>
            <person name="Mahmood N."/>
            <person name="Shommy N.S."/>
        </authorList>
    </citation>
    <scope>NUCLEOTIDE SEQUENCE [LARGE SCALE GENOMIC DNA]</scope>
    <source>
        <strain evidence="9">cv. O-4</strain>
    </source>
</reference>
<evidence type="ECO:0000313" key="9">
    <source>
        <dbReference type="Proteomes" id="UP000187203"/>
    </source>
</evidence>
<keyword evidence="5" id="KW-0812">Transmembrane</keyword>
<dbReference type="GO" id="GO:0006694">
    <property type="term" value="P:steroid biosynthetic process"/>
    <property type="evidence" value="ECO:0007669"/>
    <property type="project" value="UniProtKB-KW"/>
</dbReference>
<dbReference type="GO" id="GO:0005829">
    <property type="term" value="C:cytosol"/>
    <property type="evidence" value="ECO:0007669"/>
    <property type="project" value="TreeGrafter"/>
</dbReference>
<protein>
    <submittedName>
        <fullName evidence="8">Short-chain dehydrogenase/reductase SDR</fullName>
    </submittedName>
</protein>
<dbReference type="GO" id="GO:0016020">
    <property type="term" value="C:membrane"/>
    <property type="evidence" value="ECO:0007669"/>
    <property type="project" value="UniProtKB-SubCell"/>
</dbReference>
<gene>
    <name evidence="8" type="ORF">COLO4_16629</name>
</gene>
<evidence type="ECO:0000256" key="5">
    <source>
        <dbReference type="ARBA" id="ARBA00022968"/>
    </source>
</evidence>
<name>A0A1R3JGA2_9ROSI</name>
<dbReference type="InterPro" id="IPR002347">
    <property type="entry name" value="SDR_fam"/>
</dbReference>
<evidence type="ECO:0000313" key="8">
    <source>
        <dbReference type="EMBL" id="OMO93863.1"/>
    </source>
</evidence>
<evidence type="ECO:0000256" key="1">
    <source>
        <dbReference type="ARBA" id="ARBA00004606"/>
    </source>
</evidence>
<dbReference type="PANTHER" id="PTHR43391">
    <property type="entry name" value="RETINOL DEHYDROGENASE-RELATED"/>
    <property type="match status" value="1"/>
</dbReference>
<organism evidence="8 9">
    <name type="scientific">Corchorus olitorius</name>
    <dbReference type="NCBI Taxonomy" id="93759"/>
    <lineage>
        <taxon>Eukaryota</taxon>
        <taxon>Viridiplantae</taxon>
        <taxon>Streptophyta</taxon>
        <taxon>Embryophyta</taxon>
        <taxon>Tracheophyta</taxon>
        <taxon>Spermatophyta</taxon>
        <taxon>Magnoliopsida</taxon>
        <taxon>eudicotyledons</taxon>
        <taxon>Gunneridae</taxon>
        <taxon>Pentapetalae</taxon>
        <taxon>rosids</taxon>
        <taxon>malvids</taxon>
        <taxon>Malvales</taxon>
        <taxon>Malvaceae</taxon>
        <taxon>Grewioideae</taxon>
        <taxon>Apeibeae</taxon>
        <taxon>Corchorus</taxon>
    </lineage>
</organism>
<dbReference type="Gene3D" id="3.40.50.720">
    <property type="entry name" value="NAD(P)-binding Rossmann-like Domain"/>
    <property type="match status" value="1"/>
</dbReference>
<evidence type="ECO:0000256" key="2">
    <source>
        <dbReference type="ARBA" id="ARBA00006484"/>
    </source>
</evidence>
<keyword evidence="3" id="KW-0521">NADP</keyword>
<dbReference type="SUPFAM" id="SSF51735">
    <property type="entry name" value="NAD(P)-binding Rossmann-fold domains"/>
    <property type="match status" value="1"/>
</dbReference>
<keyword evidence="4" id="KW-0752">Steroid biosynthesis</keyword>
<keyword evidence="4" id="KW-0443">Lipid metabolism</keyword>
<comment type="similarity">
    <text evidence="2 7">Belongs to the short-chain dehydrogenases/reductases (SDR) family.</text>
</comment>
<comment type="caution">
    <text evidence="8">The sequence shown here is derived from an EMBL/GenBank/DDBJ whole genome shotgun (WGS) entry which is preliminary data.</text>
</comment>
<dbReference type="EMBL" id="AWUE01016208">
    <property type="protein sequence ID" value="OMO93863.1"/>
    <property type="molecule type" value="Genomic_DNA"/>
</dbReference>
<dbReference type="PRINTS" id="PR00080">
    <property type="entry name" value="SDRFAMILY"/>
</dbReference>
<evidence type="ECO:0000256" key="3">
    <source>
        <dbReference type="ARBA" id="ARBA00022857"/>
    </source>
</evidence>
<sequence>MNMEDKLISSENVAGKVVLVTGAASGIGEQISYEYARRRARLVLVDIRGDRLGRVVRNVKNLGSPDVIAIAADVSKVEDCKRFIDETVKHFGQLDHLVNNAGIARLKLFEEDESVSEFPRDVNFWGTVYGTHFAIPHLRKSYGKIIVIASGLGKSSKAALISFYETLRCEIGWGIGITIVTPGLINSELTQTVAAKAAIGFLDFVPMASSERCGKAIVRSACRGDKYLTEPSWIKSLYLLKILCPELIEYTNHIALMKNLKKTGNQ</sequence>
<keyword evidence="9" id="KW-1185">Reference proteome</keyword>
<dbReference type="PANTHER" id="PTHR43391:SF69">
    <property type="entry name" value="11-BETA-HYDROXYSTEROID DEHYDROGENASE-LIKE 6"/>
    <property type="match status" value="1"/>
</dbReference>
<keyword evidence="6" id="KW-0560">Oxidoreductase</keyword>
<dbReference type="OrthoDB" id="47007at2759"/>
<evidence type="ECO:0000256" key="6">
    <source>
        <dbReference type="ARBA" id="ARBA00023002"/>
    </source>
</evidence>
<accession>A0A1R3JGA2</accession>
<dbReference type="InterPro" id="IPR036291">
    <property type="entry name" value="NAD(P)-bd_dom_sf"/>
</dbReference>
<keyword evidence="5" id="KW-0735">Signal-anchor</keyword>
<dbReference type="PRINTS" id="PR00081">
    <property type="entry name" value="GDHRDH"/>
</dbReference>
<dbReference type="GO" id="GO:0016491">
    <property type="term" value="F:oxidoreductase activity"/>
    <property type="evidence" value="ECO:0007669"/>
    <property type="project" value="UniProtKB-KW"/>
</dbReference>
<dbReference type="STRING" id="93759.A0A1R3JGA2"/>
<evidence type="ECO:0000256" key="7">
    <source>
        <dbReference type="RuleBase" id="RU000363"/>
    </source>
</evidence>
<dbReference type="Proteomes" id="UP000187203">
    <property type="component" value="Unassembled WGS sequence"/>
</dbReference>